<dbReference type="PROSITE" id="PS00688">
    <property type="entry name" value="SIGMA54_INTERACT_3"/>
    <property type="match status" value="1"/>
</dbReference>
<dbReference type="SUPFAM" id="SSF49879">
    <property type="entry name" value="SMAD/FHA domain"/>
    <property type="match status" value="1"/>
</dbReference>
<dbReference type="KEGG" id="llu:AKJ09_06152"/>
<dbReference type="InterPro" id="IPR000253">
    <property type="entry name" value="FHA_dom"/>
</dbReference>
<evidence type="ECO:0000313" key="9">
    <source>
        <dbReference type="Proteomes" id="UP000064967"/>
    </source>
</evidence>
<dbReference type="Gene3D" id="1.10.10.60">
    <property type="entry name" value="Homeodomain-like"/>
    <property type="match status" value="1"/>
</dbReference>
<evidence type="ECO:0000259" key="7">
    <source>
        <dbReference type="PROSITE" id="PS50045"/>
    </source>
</evidence>
<dbReference type="EMBL" id="CP012333">
    <property type="protein sequence ID" value="AKU99488.1"/>
    <property type="molecule type" value="Genomic_DNA"/>
</dbReference>
<dbReference type="Pfam" id="PF25601">
    <property type="entry name" value="AAA_lid_14"/>
    <property type="match status" value="1"/>
</dbReference>
<dbReference type="Proteomes" id="UP000064967">
    <property type="component" value="Chromosome"/>
</dbReference>
<dbReference type="SUPFAM" id="SSF52540">
    <property type="entry name" value="P-loop containing nucleoside triphosphate hydrolases"/>
    <property type="match status" value="1"/>
</dbReference>
<dbReference type="InterPro" id="IPR002078">
    <property type="entry name" value="Sigma_54_int"/>
</dbReference>
<keyword evidence="5" id="KW-0804">Transcription</keyword>
<organism evidence="8 9">
    <name type="scientific">Labilithrix luteola</name>
    <dbReference type="NCBI Taxonomy" id="1391654"/>
    <lineage>
        <taxon>Bacteria</taxon>
        <taxon>Pseudomonadati</taxon>
        <taxon>Myxococcota</taxon>
        <taxon>Polyangia</taxon>
        <taxon>Polyangiales</taxon>
        <taxon>Labilitrichaceae</taxon>
        <taxon>Labilithrix</taxon>
    </lineage>
</organism>
<dbReference type="SUPFAM" id="SSF46689">
    <property type="entry name" value="Homeodomain-like"/>
    <property type="match status" value="1"/>
</dbReference>
<dbReference type="GO" id="GO:0005524">
    <property type="term" value="F:ATP binding"/>
    <property type="evidence" value="ECO:0007669"/>
    <property type="project" value="UniProtKB-KW"/>
</dbReference>
<name>A0A0K1Q128_9BACT</name>
<evidence type="ECO:0000313" key="8">
    <source>
        <dbReference type="EMBL" id="AKU99488.1"/>
    </source>
</evidence>
<dbReference type="PANTHER" id="PTHR32071:SF117">
    <property type="entry name" value="PTS-DEPENDENT DIHYDROXYACETONE KINASE OPERON REGULATORY PROTEIN-RELATED"/>
    <property type="match status" value="1"/>
</dbReference>
<dbReference type="Pfam" id="PF02954">
    <property type="entry name" value="HTH_8"/>
    <property type="match status" value="1"/>
</dbReference>
<keyword evidence="1" id="KW-0547">Nucleotide-binding</keyword>
<keyword evidence="4" id="KW-0238">DNA-binding</keyword>
<evidence type="ECO:0000256" key="4">
    <source>
        <dbReference type="ARBA" id="ARBA00023125"/>
    </source>
</evidence>
<evidence type="ECO:0000256" key="3">
    <source>
        <dbReference type="ARBA" id="ARBA00023015"/>
    </source>
</evidence>
<dbReference type="SMART" id="SM00240">
    <property type="entry name" value="FHA"/>
    <property type="match status" value="1"/>
</dbReference>
<dbReference type="GO" id="GO:0006355">
    <property type="term" value="P:regulation of DNA-templated transcription"/>
    <property type="evidence" value="ECO:0007669"/>
    <property type="project" value="InterPro"/>
</dbReference>
<dbReference type="InterPro" id="IPR027417">
    <property type="entry name" value="P-loop_NTPase"/>
</dbReference>
<keyword evidence="3" id="KW-0805">Transcription regulation</keyword>
<keyword evidence="2" id="KW-0067">ATP-binding</keyword>
<dbReference type="InterPro" id="IPR003593">
    <property type="entry name" value="AAA+_ATPase"/>
</dbReference>
<dbReference type="Pfam" id="PF14532">
    <property type="entry name" value="Sigma54_activ_2"/>
    <property type="match status" value="1"/>
</dbReference>
<evidence type="ECO:0000256" key="2">
    <source>
        <dbReference type="ARBA" id="ARBA00022840"/>
    </source>
</evidence>
<evidence type="ECO:0000256" key="1">
    <source>
        <dbReference type="ARBA" id="ARBA00022741"/>
    </source>
</evidence>
<proteinExistence type="predicted"/>
<evidence type="ECO:0000259" key="6">
    <source>
        <dbReference type="PROSITE" id="PS50006"/>
    </source>
</evidence>
<dbReference type="Gene3D" id="3.40.50.300">
    <property type="entry name" value="P-loop containing nucleotide triphosphate hydrolases"/>
    <property type="match status" value="1"/>
</dbReference>
<dbReference type="InterPro" id="IPR002197">
    <property type="entry name" value="HTH_Fis"/>
</dbReference>
<dbReference type="PROSITE" id="PS50045">
    <property type="entry name" value="SIGMA54_INTERACT_4"/>
    <property type="match status" value="1"/>
</dbReference>
<dbReference type="PROSITE" id="PS00675">
    <property type="entry name" value="SIGMA54_INTERACT_1"/>
    <property type="match status" value="1"/>
</dbReference>
<protein>
    <submittedName>
        <fullName evidence="8">Response regulator of zinc sigma-54-dependent two-component system</fullName>
    </submittedName>
</protein>
<dbReference type="PANTHER" id="PTHR32071">
    <property type="entry name" value="TRANSCRIPTIONAL REGULATORY PROTEIN"/>
    <property type="match status" value="1"/>
</dbReference>
<dbReference type="Gene3D" id="2.60.200.20">
    <property type="match status" value="1"/>
</dbReference>
<evidence type="ECO:0000256" key="5">
    <source>
        <dbReference type="ARBA" id="ARBA00023163"/>
    </source>
</evidence>
<dbReference type="SMART" id="SM00382">
    <property type="entry name" value="AAA"/>
    <property type="match status" value="1"/>
</dbReference>
<feature type="domain" description="Sigma-54 factor interaction" evidence="7">
    <location>
        <begin position="141"/>
        <end position="335"/>
    </location>
</feature>
<gene>
    <name evidence="8" type="ORF">AKJ09_06152</name>
</gene>
<dbReference type="AlphaFoldDB" id="A0A0K1Q128"/>
<dbReference type="CDD" id="cd00009">
    <property type="entry name" value="AAA"/>
    <property type="match status" value="1"/>
</dbReference>
<dbReference type="STRING" id="1391654.AKJ09_06152"/>
<dbReference type="CDD" id="cd00060">
    <property type="entry name" value="FHA"/>
    <property type="match status" value="1"/>
</dbReference>
<dbReference type="RefSeq" id="WP_146650940.1">
    <property type="nucleotide sequence ID" value="NZ_CP012333.1"/>
</dbReference>
<sequence length="419" mass="46588">MSSTVATPETSTIERRFVDTPKLELTRVTLEITSGPERGRRFVIDEEMAARVFIGRSAIASVRLQDPLVSRRHAALELTDGALRITDLASRDGTFVNGLRIESILATGGEVLRIGNTEIAIHRDAKPSSLALTEIDHFGRVVGQSREMRRLYGLFERVTLSDEPVVITGETGTGKELLAEVIHEMGPRASGPFVVLGAAQSKPDTLGAAFDEAAEGTLLIDELSELDTESQAELLRRLREDDGCTRVVVTTQRDLERDVESGTFREDLYYRIAVLNVELPPLRRRKGDIEILARHFWTTFGGQGPIPKAFLIRATCSEWPGNVRELANAIAMRIAHGAELDIRPLDSRDEGEHAKSLVETVLDADLSFPEARRRVLADFEGRYLERILEKHHGNVTRAAAASGIARRYFYAIRQRTKAR</sequence>
<dbReference type="Gene3D" id="1.10.8.60">
    <property type="match status" value="1"/>
</dbReference>
<dbReference type="InterPro" id="IPR058031">
    <property type="entry name" value="AAA_lid_NorR"/>
</dbReference>
<keyword evidence="9" id="KW-1185">Reference proteome</keyword>
<dbReference type="Pfam" id="PF00498">
    <property type="entry name" value="FHA"/>
    <property type="match status" value="1"/>
</dbReference>
<dbReference type="PROSITE" id="PS50006">
    <property type="entry name" value="FHA_DOMAIN"/>
    <property type="match status" value="1"/>
</dbReference>
<dbReference type="GO" id="GO:0043565">
    <property type="term" value="F:sequence-specific DNA binding"/>
    <property type="evidence" value="ECO:0007669"/>
    <property type="project" value="InterPro"/>
</dbReference>
<dbReference type="OrthoDB" id="9761705at2"/>
<feature type="domain" description="FHA" evidence="6">
    <location>
        <begin position="52"/>
        <end position="101"/>
    </location>
</feature>
<dbReference type="InterPro" id="IPR009057">
    <property type="entry name" value="Homeodomain-like_sf"/>
</dbReference>
<dbReference type="InterPro" id="IPR008984">
    <property type="entry name" value="SMAD_FHA_dom_sf"/>
</dbReference>
<accession>A0A0K1Q128</accession>
<reference evidence="8 9" key="1">
    <citation type="submission" date="2015-08" db="EMBL/GenBank/DDBJ databases">
        <authorList>
            <person name="Babu N.S."/>
            <person name="Beckwith C.J."/>
            <person name="Beseler K.G."/>
            <person name="Brison A."/>
            <person name="Carone J.V."/>
            <person name="Caskin T.P."/>
            <person name="Diamond M."/>
            <person name="Durham M.E."/>
            <person name="Foxe J.M."/>
            <person name="Go M."/>
            <person name="Henderson B.A."/>
            <person name="Jones I.B."/>
            <person name="McGettigan J.A."/>
            <person name="Micheletti S.J."/>
            <person name="Nasrallah M.E."/>
            <person name="Ortiz D."/>
            <person name="Piller C.R."/>
            <person name="Privatt S.R."/>
            <person name="Schneider S.L."/>
            <person name="Sharp S."/>
            <person name="Smith T.C."/>
            <person name="Stanton J.D."/>
            <person name="Ullery H.E."/>
            <person name="Wilson R.J."/>
            <person name="Serrano M.G."/>
            <person name="Buck G."/>
            <person name="Lee V."/>
            <person name="Wang Y."/>
            <person name="Carvalho R."/>
            <person name="Voegtly L."/>
            <person name="Shi R."/>
            <person name="Duckworth R."/>
            <person name="Johnson A."/>
            <person name="Loviza R."/>
            <person name="Walstead R."/>
            <person name="Shah Z."/>
            <person name="Kiflezghi M."/>
            <person name="Wade K."/>
            <person name="Ball S.L."/>
            <person name="Bradley K.W."/>
            <person name="Asai D.J."/>
            <person name="Bowman C.A."/>
            <person name="Russell D.A."/>
            <person name="Pope W.H."/>
            <person name="Jacobs-Sera D."/>
            <person name="Hendrix R.W."/>
            <person name="Hatfull G.F."/>
        </authorList>
    </citation>
    <scope>NUCLEOTIDE SEQUENCE [LARGE SCALE GENOMIC DNA]</scope>
    <source>
        <strain evidence="8 9">DSM 27648</strain>
    </source>
</reference>
<dbReference type="InterPro" id="IPR025662">
    <property type="entry name" value="Sigma_54_int_dom_ATP-bd_1"/>
</dbReference>
<dbReference type="InterPro" id="IPR025944">
    <property type="entry name" value="Sigma_54_int_dom_CS"/>
</dbReference>